<organism evidence="1 2">
    <name type="scientific">Ignelater luminosus</name>
    <name type="common">Cucubano</name>
    <name type="synonym">Pyrophorus luminosus</name>
    <dbReference type="NCBI Taxonomy" id="2038154"/>
    <lineage>
        <taxon>Eukaryota</taxon>
        <taxon>Metazoa</taxon>
        <taxon>Ecdysozoa</taxon>
        <taxon>Arthropoda</taxon>
        <taxon>Hexapoda</taxon>
        <taxon>Insecta</taxon>
        <taxon>Pterygota</taxon>
        <taxon>Neoptera</taxon>
        <taxon>Endopterygota</taxon>
        <taxon>Coleoptera</taxon>
        <taxon>Polyphaga</taxon>
        <taxon>Elateriformia</taxon>
        <taxon>Elateroidea</taxon>
        <taxon>Elateridae</taxon>
        <taxon>Agrypninae</taxon>
        <taxon>Pyrophorini</taxon>
        <taxon>Ignelater</taxon>
    </lineage>
</organism>
<keyword evidence="2" id="KW-1185">Reference proteome</keyword>
<dbReference type="EMBL" id="VTPC01000725">
    <property type="protein sequence ID" value="KAF2904614.1"/>
    <property type="molecule type" value="Genomic_DNA"/>
</dbReference>
<dbReference type="AlphaFoldDB" id="A0A8K0DF45"/>
<reference evidence="1" key="1">
    <citation type="submission" date="2019-08" db="EMBL/GenBank/DDBJ databases">
        <title>The genome of the North American firefly Photinus pyralis.</title>
        <authorList>
            <consortium name="Photinus pyralis genome working group"/>
            <person name="Fallon T.R."/>
            <person name="Sander Lower S.E."/>
            <person name="Weng J.-K."/>
        </authorList>
    </citation>
    <scope>NUCLEOTIDE SEQUENCE</scope>
    <source>
        <strain evidence="1">TRF0915ILg1</strain>
        <tissue evidence="1">Whole body</tissue>
    </source>
</reference>
<accession>A0A8K0DF45</accession>
<proteinExistence type="predicted"/>
<dbReference type="Proteomes" id="UP000801492">
    <property type="component" value="Unassembled WGS sequence"/>
</dbReference>
<dbReference type="OrthoDB" id="2016582at2759"/>
<comment type="caution">
    <text evidence="1">The sequence shown here is derived from an EMBL/GenBank/DDBJ whole genome shotgun (WGS) entry which is preliminary data.</text>
</comment>
<protein>
    <submittedName>
        <fullName evidence="1">Uncharacterized protein</fullName>
    </submittedName>
</protein>
<name>A0A8K0DF45_IGNLU</name>
<evidence type="ECO:0000313" key="2">
    <source>
        <dbReference type="Proteomes" id="UP000801492"/>
    </source>
</evidence>
<evidence type="ECO:0000313" key="1">
    <source>
        <dbReference type="EMBL" id="KAF2904614.1"/>
    </source>
</evidence>
<gene>
    <name evidence="1" type="ORF">ILUMI_01552</name>
</gene>
<sequence>MDEISYVSVTKIKECFQKRFSNNPVNTFGKVRAIVQEINGDIKNHFNQLSPDIKVLQDDITLLGGPLNVQSTAKLLNQKHDEMKLLFSRLKFLQSHMAYFLLRNCFSIPKLTYLLRTSPAWAAIEIINAIDRSIEVAFEFIYNILFDEQQWCIASLPIKFGGLGLRKASDIMLSAFLASVNSVLALITLMLQNITDGKSFAVKTLGPWSNSARNFVNELGHTMMVGTEDARSKQFFIQRISLAIQRGNAASVMGTFPPSVAIEEIFLL</sequence>